<proteinExistence type="predicted"/>
<dbReference type="Proteomes" id="UP000299102">
    <property type="component" value="Unassembled WGS sequence"/>
</dbReference>
<reference evidence="1 2" key="1">
    <citation type="journal article" date="2019" name="Commun. Biol.">
        <title>The bagworm genome reveals a unique fibroin gene that provides high tensile strength.</title>
        <authorList>
            <person name="Kono N."/>
            <person name="Nakamura H."/>
            <person name="Ohtoshi R."/>
            <person name="Tomita M."/>
            <person name="Numata K."/>
            <person name="Arakawa K."/>
        </authorList>
    </citation>
    <scope>NUCLEOTIDE SEQUENCE [LARGE SCALE GENOMIC DNA]</scope>
</reference>
<dbReference type="AlphaFoldDB" id="A0A4C1VSV9"/>
<keyword evidence="2" id="KW-1185">Reference proteome</keyword>
<evidence type="ECO:0000313" key="1">
    <source>
        <dbReference type="EMBL" id="GBP41289.1"/>
    </source>
</evidence>
<sequence length="110" mass="12159">MQRLLALEGLRGLIARLTLLKNCISIVDHAHTCRRSGSPSVRIRRMTVCAALNNSRLTLVGTFELRRAEGAGRQSTIGPVTAARHVNRQFTSSSVNKLLRGASGRRLIYY</sequence>
<comment type="caution">
    <text evidence="1">The sequence shown here is derived from an EMBL/GenBank/DDBJ whole genome shotgun (WGS) entry which is preliminary data.</text>
</comment>
<name>A0A4C1VSV9_EUMVA</name>
<gene>
    <name evidence="1" type="ORF">EVAR_33016_1</name>
</gene>
<protein>
    <submittedName>
        <fullName evidence="1">Uncharacterized protein</fullName>
    </submittedName>
</protein>
<organism evidence="1 2">
    <name type="scientific">Eumeta variegata</name>
    <name type="common">Bagworm moth</name>
    <name type="synonym">Eumeta japonica</name>
    <dbReference type="NCBI Taxonomy" id="151549"/>
    <lineage>
        <taxon>Eukaryota</taxon>
        <taxon>Metazoa</taxon>
        <taxon>Ecdysozoa</taxon>
        <taxon>Arthropoda</taxon>
        <taxon>Hexapoda</taxon>
        <taxon>Insecta</taxon>
        <taxon>Pterygota</taxon>
        <taxon>Neoptera</taxon>
        <taxon>Endopterygota</taxon>
        <taxon>Lepidoptera</taxon>
        <taxon>Glossata</taxon>
        <taxon>Ditrysia</taxon>
        <taxon>Tineoidea</taxon>
        <taxon>Psychidae</taxon>
        <taxon>Oiketicinae</taxon>
        <taxon>Eumeta</taxon>
    </lineage>
</organism>
<evidence type="ECO:0000313" key="2">
    <source>
        <dbReference type="Proteomes" id="UP000299102"/>
    </source>
</evidence>
<dbReference type="EMBL" id="BGZK01000396">
    <property type="protein sequence ID" value="GBP41289.1"/>
    <property type="molecule type" value="Genomic_DNA"/>
</dbReference>
<accession>A0A4C1VSV9</accession>